<dbReference type="CDD" id="cd03714">
    <property type="entry name" value="RT_DIRS1"/>
    <property type="match status" value="1"/>
</dbReference>
<comment type="caution">
    <text evidence="13">The sequence shown here is derived from an EMBL/GenBank/DDBJ whole genome shotgun (WGS) entry which is preliminary data.</text>
</comment>
<dbReference type="GO" id="GO:0004523">
    <property type="term" value="F:RNA-DNA hybrid ribonuclease activity"/>
    <property type="evidence" value="ECO:0007669"/>
    <property type="project" value="UniProtKB-EC"/>
</dbReference>
<keyword evidence="6" id="KW-0255">Endonuclease</keyword>
<keyword evidence="5" id="KW-0540">Nuclease</keyword>
<evidence type="ECO:0000313" key="13">
    <source>
        <dbReference type="EMBL" id="KAK7915446.1"/>
    </source>
</evidence>
<protein>
    <recommendedName>
        <fullName evidence="2">ribonuclease H</fullName>
        <ecNumber evidence="2">3.1.26.4</ecNumber>
    </recommendedName>
</protein>
<evidence type="ECO:0000313" key="14">
    <source>
        <dbReference type="Proteomes" id="UP001460270"/>
    </source>
</evidence>
<evidence type="ECO:0000256" key="5">
    <source>
        <dbReference type="ARBA" id="ARBA00022722"/>
    </source>
</evidence>
<dbReference type="Proteomes" id="UP001460270">
    <property type="component" value="Unassembled WGS sequence"/>
</dbReference>
<gene>
    <name evidence="13" type="ORF">WMY93_011207</name>
</gene>
<keyword evidence="9" id="KW-0238">DNA-binding</keyword>
<keyword evidence="8" id="KW-0695">RNA-directed DNA polymerase</keyword>
<dbReference type="PROSITE" id="PS51900">
    <property type="entry name" value="CB"/>
    <property type="match status" value="1"/>
</dbReference>
<dbReference type="PROSITE" id="PS50878">
    <property type="entry name" value="RT_POL"/>
    <property type="match status" value="1"/>
</dbReference>
<dbReference type="InterPro" id="IPR010998">
    <property type="entry name" value="Integrase_recombinase_N"/>
</dbReference>
<keyword evidence="7" id="KW-0378">Hydrolase</keyword>
<dbReference type="Gene3D" id="3.10.10.10">
    <property type="entry name" value="HIV Type 1 Reverse Transcriptase, subunit A, domain 1"/>
    <property type="match status" value="1"/>
</dbReference>
<dbReference type="Gene3D" id="1.10.150.130">
    <property type="match status" value="1"/>
</dbReference>
<dbReference type="Gene3D" id="1.10.287.3160">
    <property type="match status" value="1"/>
</dbReference>
<dbReference type="InterPro" id="IPR043502">
    <property type="entry name" value="DNA/RNA_pol_sf"/>
</dbReference>
<evidence type="ECO:0000256" key="2">
    <source>
        <dbReference type="ARBA" id="ARBA00012180"/>
    </source>
</evidence>
<feature type="domain" description="Reverse transcriptase" evidence="11">
    <location>
        <begin position="514"/>
        <end position="696"/>
    </location>
</feature>
<dbReference type="InterPro" id="IPR000477">
    <property type="entry name" value="RT_dom"/>
</dbReference>
<comment type="similarity">
    <text evidence="1">Belongs to the beta type-B retroviral polymerase family. HERV class-II K(HML-2) pol subfamily.</text>
</comment>
<dbReference type="CDD" id="cd09275">
    <property type="entry name" value="RNase_HI_RT_DIRS1"/>
    <property type="match status" value="1"/>
</dbReference>
<feature type="domain" description="Core-binding (CB)" evidence="12">
    <location>
        <begin position="1056"/>
        <end position="1139"/>
    </location>
</feature>
<dbReference type="PANTHER" id="PTHR33050">
    <property type="entry name" value="REVERSE TRANSCRIPTASE DOMAIN-CONTAINING PROTEIN"/>
    <property type="match status" value="1"/>
</dbReference>
<evidence type="ECO:0000259" key="11">
    <source>
        <dbReference type="PROSITE" id="PS50878"/>
    </source>
</evidence>
<dbReference type="InterPro" id="IPR036397">
    <property type="entry name" value="RNaseH_sf"/>
</dbReference>
<evidence type="ECO:0000256" key="8">
    <source>
        <dbReference type="ARBA" id="ARBA00022918"/>
    </source>
</evidence>
<evidence type="ECO:0000259" key="12">
    <source>
        <dbReference type="PROSITE" id="PS51900"/>
    </source>
</evidence>
<dbReference type="PANTHER" id="PTHR33050:SF7">
    <property type="entry name" value="RIBONUCLEASE H"/>
    <property type="match status" value="1"/>
</dbReference>
<dbReference type="SUPFAM" id="SSF56672">
    <property type="entry name" value="DNA/RNA polymerases"/>
    <property type="match status" value="1"/>
</dbReference>
<evidence type="ECO:0000256" key="4">
    <source>
        <dbReference type="ARBA" id="ARBA00022695"/>
    </source>
</evidence>
<name>A0AAW0P568_9GOBI</name>
<evidence type="ECO:0000256" key="6">
    <source>
        <dbReference type="ARBA" id="ARBA00022759"/>
    </source>
</evidence>
<keyword evidence="4" id="KW-0548">Nucleotidyltransferase</keyword>
<keyword evidence="14" id="KW-1185">Reference proteome</keyword>
<reference evidence="14" key="1">
    <citation type="submission" date="2024-04" db="EMBL/GenBank/DDBJ databases">
        <title>Salinicola lusitanus LLJ914,a marine bacterium isolated from the Okinawa Trough.</title>
        <authorList>
            <person name="Li J."/>
        </authorList>
    </citation>
    <scope>NUCLEOTIDE SEQUENCE [LARGE SCALE GENOMIC DNA]</scope>
</reference>
<evidence type="ECO:0000256" key="3">
    <source>
        <dbReference type="ARBA" id="ARBA00022679"/>
    </source>
</evidence>
<dbReference type="Pfam" id="PF00078">
    <property type="entry name" value="RVT_1"/>
    <property type="match status" value="1"/>
</dbReference>
<feature type="region of interest" description="Disordered" evidence="10">
    <location>
        <begin position="1"/>
        <end position="43"/>
    </location>
</feature>
<evidence type="ECO:0000256" key="1">
    <source>
        <dbReference type="ARBA" id="ARBA00010879"/>
    </source>
</evidence>
<dbReference type="GO" id="GO:0003964">
    <property type="term" value="F:RNA-directed DNA polymerase activity"/>
    <property type="evidence" value="ECO:0007669"/>
    <property type="project" value="UniProtKB-KW"/>
</dbReference>
<dbReference type="Gene3D" id="3.30.70.270">
    <property type="match status" value="1"/>
</dbReference>
<dbReference type="EC" id="3.1.26.4" evidence="2"/>
<proteinExistence type="inferred from homology"/>
<evidence type="ECO:0000256" key="9">
    <source>
        <dbReference type="ARBA" id="ARBA00023125"/>
    </source>
</evidence>
<dbReference type="InterPro" id="IPR043128">
    <property type="entry name" value="Rev_trsase/Diguanyl_cyclase"/>
</dbReference>
<dbReference type="Pfam" id="PF17917">
    <property type="entry name" value="RT_RNaseH"/>
    <property type="match status" value="1"/>
</dbReference>
<evidence type="ECO:0000256" key="10">
    <source>
        <dbReference type="SAM" id="MobiDB-lite"/>
    </source>
</evidence>
<dbReference type="InterPro" id="IPR044068">
    <property type="entry name" value="CB"/>
</dbReference>
<keyword evidence="3" id="KW-0808">Transferase</keyword>
<dbReference type="Gene3D" id="3.30.420.10">
    <property type="entry name" value="Ribonuclease H-like superfamily/Ribonuclease H"/>
    <property type="match status" value="1"/>
</dbReference>
<organism evidence="13 14">
    <name type="scientific">Mugilogobius chulae</name>
    <name type="common">yellowstripe goby</name>
    <dbReference type="NCBI Taxonomy" id="88201"/>
    <lineage>
        <taxon>Eukaryota</taxon>
        <taxon>Metazoa</taxon>
        <taxon>Chordata</taxon>
        <taxon>Craniata</taxon>
        <taxon>Vertebrata</taxon>
        <taxon>Euteleostomi</taxon>
        <taxon>Actinopterygii</taxon>
        <taxon>Neopterygii</taxon>
        <taxon>Teleostei</taxon>
        <taxon>Neoteleostei</taxon>
        <taxon>Acanthomorphata</taxon>
        <taxon>Gobiaria</taxon>
        <taxon>Gobiiformes</taxon>
        <taxon>Gobioidei</taxon>
        <taxon>Gobiidae</taxon>
        <taxon>Gobionellinae</taxon>
        <taxon>Mugilogobius</taxon>
    </lineage>
</organism>
<dbReference type="InterPro" id="IPR041373">
    <property type="entry name" value="RT_RNaseH"/>
</dbReference>
<evidence type="ECO:0000256" key="7">
    <source>
        <dbReference type="ARBA" id="ARBA00022801"/>
    </source>
</evidence>
<dbReference type="InterPro" id="IPR052055">
    <property type="entry name" value="Hepadnavirus_pol/RT"/>
</dbReference>
<sequence length="1426" mass="156771">MASGVDSDHVDVSLSSCRDSESPPPSKEPRKSSGKRKRECAYDPRVDDLQSKMEAMHKTMETMAATQQRLLEAQAPRRGGFHPDAVSLAASGNLDKTDSSDCGSSALLDDFGEQDVLVDDTVGEGLLSEAGDFSVASLLARAAATAGLPALPTPPKASALDRGLGRQSHALLPVYPDFVSRLQESWARPREATLPRSALAMLHDATDQGLDGILQVGPSFALLAGASPSGRVTRHPNRKCRATDGFVAKAYQSAAMAARLANTTALLLVYLEGLIRDLDSKNPSDLLPEMSNIMDTVIQGASVQAKVLGNTMAHLTMARRHVWLSQTALSEAEHSAVLGASISPGQVFGPAAETALDEAQKMRMRSQSMRHQGLLKSGPQPAQDRRGGPQRPQAMGQGSSRDFRSGRQVPLPRQSRNQPTLVLGSVVPEVNPGLPSAHDCALPLASSFSSTQLRAWRQCTSCPWVLRTLEHGYRLQFKHHGPRFQGVLQTKVGDKALSAVLTSEISALLSKRAIRPLNLWEVKQGFYSPYFLVPKRTGGFRPILDLRRLNRYLKVLPFHMLRLKVLFQAIRAGDWFTTVDLRDAYFHVPIDPAHRRYLRFAFNGMAYEYNVLPFGLSLSPRTFTKCMDAALSLLRRRGIRVLNYLDDWLVCAPSLGMAHDHTAVVLAHLASLGLHVNSEKSRLVPSQSAQFLGLLLNSVSMRACLTPTRVSAIKDCIRDCLARGPVTAQQCQRLLGLLAAGAQAVPLGLLHTRPLQRWFVCQRLRMPKDRRKRLLLSRRARSVLMWWVSSRAVADGVPLGHGAARITVTTDASQTGWGAVWEGRFARGTWDSVRRHWHINLLEMEAVYLALHQFLPVVRGRQVLVKTDSTAVVSYINHQGGLRSPSLHARARQLLLWAQSEGVSLRAFHLPGPLNTAADLLSRGAPHPGEWRLHTQVVSQIWCRFGQALVDLFATEENSHCPLWFSMTGPPGPLGTDAMSQIWPLGQDQAVASTSSFSGTELATETLDVRSVRDAGQATVAPARQAGFVDPTSGQDLASSTQGAEPSCVALERRRWHTMGLSESVVDTLQAARAPSTRRLYGCRWDVFKDWCRNKSVDPVSCCMTAVLSFLQHLLDQGRSESTLRGYLAAISVAHELCDGVTPGSHPLATQFLKGARRQRPTVRRLLPSWDLQVVLRALCFAPFEPLSQLDLRLLSMKTLFLLSISSAKRVSEMAALSVGAGYLRFGDRVVHLLPSQAFLPKVLPRNYVAKPLVLSSFCPPPHSCVDDEKLHCLCPVRALRAYVDRTSSLRSTDNLFVSYSTAALGKPVTKQRLSHWLVDLIAEAYSHLGEPPPQGVVAHSTRVWLRLGRSLEVCPWKKYAVLLAGHPPPLLLNITGWTCLFPPSLQLCWGLQWMDDFFFVMKEGECARTLPTYREHAPAGVSDLA</sequence>
<dbReference type="GO" id="GO:0003677">
    <property type="term" value="F:DNA binding"/>
    <property type="evidence" value="ECO:0007669"/>
    <property type="project" value="UniProtKB-KW"/>
</dbReference>
<dbReference type="SUPFAM" id="SSF47823">
    <property type="entry name" value="lambda integrase-like, N-terminal domain"/>
    <property type="match status" value="1"/>
</dbReference>
<accession>A0AAW0P568</accession>
<feature type="region of interest" description="Disordered" evidence="10">
    <location>
        <begin position="358"/>
        <end position="420"/>
    </location>
</feature>
<dbReference type="EMBL" id="JBBPFD010000008">
    <property type="protein sequence ID" value="KAK7915446.1"/>
    <property type="molecule type" value="Genomic_DNA"/>
</dbReference>
<feature type="compositionally biased region" description="Basic and acidic residues" evidence="10">
    <location>
        <begin position="1"/>
        <end position="11"/>
    </location>
</feature>